<comment type="caution">
    <text evidence="2">The sequence shown here is derived from an EMBL/GenBank/DDBJ whole genome shotgun (WGS) entry which is preliminary data.</text>
</comment>
<dbReference type="RefSeq" id="WP_163894648.1">
    <property type="nucleotide sequence ID" value="NZ_JAAFYS010000003.1"/>
</dbReference>
<dbReference type="AlphaFoldDB" id="A0A6B2K5K1"/>
<keyword evidence="3" id="KW-1185">Reference proteome</keyword>
<reference evidence="2 3" key="1">
    <citation type="submission" date="2020-02" db="EMBL/GenBank/DDBJ databases">
        <title>Pseudoroseicyclus tamarix, sp. nov., isolated from offshore sediment of a Tamarix chinensis forest.</title>
        <authorList>
            <person name="Gai Y."/>
        </authorList>
    </citation>
    <scope>NUCLEOTIDE SEQUENCE [LARGE SCALE GENOMIC DNA]</scope>
    <source>
        <strain evidence="2 3">CLL3-39</strain>
    </source>
</reference>
<evidence type="ECO:0000256" key="1">
    <source>
        <dbReference type="SAM" id="SignalP"/>
    </source>
</evidence>
<accession>A0A6B2K5K1</accession>
<sequence>MEARALVAAGLLLFAAPASADVLERLAATAWGHDFSADATCLNPHRFSFPADRSRLIVTWDAPITDYEGNERLSGGYDVLEEGERSLTLALHGESRLGPDGEPVLWVLQLLETGVYCWRTDDQTILQCAHPAMACPAPLPLS</sequence>
<dbReference type="EMBL" id="JAAGAB010000003">
    <property type="protein sequence ID" value="NDV02056.1"/>
    <property type="molecule type" value="Genomic_DNA"/>
</dbReference>
<feature type="chain" id="PRO_5025347224" evidence="1">
    <location>
        <begin position="21"/>
        <end position="142"/>
    </location>
</feature>
<evidence type="ECO:0000313" key="2">
    <source>
        <dbReference type="EMBL" id="NDV02056.1"/>
    </source>
</evidence>
<protein>
    <submittedName>
        <fullName evidence="2">Uncharacterized protein</fullName>
    </submittedName>
</protein>
<proteinExistence type="predicted"/>
<dbReference type="Proteomes" id="UP000474757">
    <property type="component" value="Unassembled WGS sequence"/>
</dbReference>
<evidence type="ECO:0000313" key="3">
    <source>
        <dbReference type="Proteomes" id="UP000474757"/>
    </source>
</evidence>
<feature type="signal peptide" evidence="1">
    <location>
        <begin position="1"/>
        <end position="20"/>
    </location>
</feature>
<keyword evidence="1" id="KW-0732">Signal</keyword>
<name>A0A6B2K5K1_9RHOB</name>
<gene>
    <name evidence="2" type="ORF">GZA08_13885</name>
</gene>
<organism evidence="2 3">
    <name type="scientific">Pseudoroseicyclus tamaricis</name>
    <dbReference type="NCBI Taxonomy" id="2705421"/>
    <lineage>
        <taxon>Bacteria</taxon>
        <taxon>Pseudomonadati</taxon>
        <taxon>Pseudomonadota</taxon>
        <taxon>Alphaproteobacteria</taxon>
        <taxon>Rhodobacterales</taxon>
        <taxon>Paracoccaceae</taxon>
        <taxon>Pseudoroseicyclus</taxon>
    </lineage>
</organism>